<dbReference type="Pfam" id="PF13193">
    <property type="entry name" value="AMP-binding_C"/>
    <property type="match status" value="1"/>
</dbReference>
<dbReference type="SMART" id="SM00824">
    <property type="entry name" value="PKS_TE"/>
    <property type="match status" value="1"/>
</dbReference>
<dbReference type="PANTHER" id="PTHR45527">
    <property type="entry name" value="NONRIBOSOMAL PEPTIDE SYNTHETASE"/>
    <property type="match status" value="1"/>
</dbReference>
<dbReference type="SUPFAM" id="SSF47336">
    <property type="entry name" value="ACP-like"/>
    <property type="match status" value="3"/>
</dbReference>
<dbReference type="SUPFAM" id="SSF56801">
    <property type="entry name" value="Acetyl-CoA synthetase-like"/>
    <property type="match status" value="1"/>
</dbReference>
<dbReference type="Pfam" id="PF00668">
    <property type="entry name" value="Condensation"/>
    <property type="match status" value="2"/>
</dbReference>
<dbReference type="InterPro" id="IPR023213">
    <property type="entry name" value="CAT-like_dom_sf"/>
</dbReference>
<dbReference type="InterPro" id="IPR001242">
    <property type="entry name" value="Condensation_dom"/>
</dbReference>
<dbReference type="Gene3D" id="3.30.559.10">
    <property type="entry name" value="Chloramphenicol acetyltransferase-like domain"/>
    <property type="match status" value="2"/>
</dbReference>
<comment type="pathway">
    <text evidence="2">Siderophore biosynthesis.</text>
</comment>
<dbReference type="Gene3D" id="1.10.1200.10">
    <property type="entry name" value="ACP-like"/>
    <property type="match status" value="2"/>
</dbReference>
<dbReference type="Gene3D" id="3.40.50.12780">
    <property type="entry name" value="N-terminal domain of ligase-like"/>
    <property type="match status" value="1"/>
</dbReference>
<dbReference type="Gene3D" id="3.30.559.30">
    <property type="entry name" value="Nonribosomal peptide synthetase, condensation domain"/>
    <property type="match status" value="2"/>
</dbReference>
<accession>A0ABS9HL44</accession>
<dbReference type="GeneID" id="92726923"/>
<dbReference type="InterPro" id="IPR000873">
    <property type="entry name" value="AMP-dep_synth/lig_dom"/>
</dbReference>
<dbReference type="SUPFAM" id="SSF53474">
    <property type="entry name" value="alpha/beta-Hydrolases"/>
    <property type="match status" value="1"/>
</dbReference>
<dbReference type="Proteomes" id="UP001200604">
    <property type="component" value="Unassembled WGS sequence"/>
</dbReference>
<protein>
    <submittedName>
        <fullName evidence="6">Non-ribosomal peptide synthetase</fullName>
    </submittedName>
</protein>
<dbReference type="RefSeq" id="WP_052722388.1">
    <property type="nucleotide sequence ID" value="NZ_JAGSOA010000001.1"/>
</dbReference>
<dbReference type="Pfam" id="PF00550">
    <property type="entry name" value="PP-binding"/>
    <property type="match status" value="2"/>
</dbReference>
<evidence type="ECO:0000256" key="4">
    <source>
        <dbReference type="SAM" id="MobiDB-lite"/>
    </source>
</evidence>
<gene>
    <name evidence="6" type="ORF">L3H44_06590</name>
</gene>
<feature type="domain" description="Carrier" evidence="5">
    <location>
        <begin position="1636"/>
        <end position="1711"/>
    </location>
</feature>
<dbReference type="Gene3D" id="3.30.300.30">
    <property type="match status" value="1"/>
</dbReference>
<evidence type="ECO:0000256" key="1">
    <source>
        <dbReference type="ARBA" id="ARBA00001957"/>
    </source>
</evidence>
<proteinExistence type="predicted"/>
<dbReference type="InterPro" id="IPR009081">
    <property type="entry name" value="PP-bd_ACP"/>
</dbReference>
<evidence type="ECO:0000313" key="7">
    <source>
        <dbReference type="Proteomes" id="UP001200604"/>
    </source>
</evidence>
<organism evidence="6 7">
    <name type="scientific">Corynebacterium parakroppenstedtii</name>
    <dbReference type="NCBI Taxonomy" id="2828363"/>
    <lineage>
        <taxon>Bacteria</taxon>
        <taxon>Bacillati</taxon>
        <taxon>Actinomycetota</taxon>
        <taxon>Actinomycetes</taxon>
        <taxon>Mycobacteriales</taxon>
        <taxon>Corynebacteriaceae</taxon>
        <taxon>Corynebacterium</taxon>
    </lineage>
</organism>
<evidence type="ECO:0000313" key="6">
    <source>
        <dbReference type="EMBL" id="MCF6774076.1"/>
    </source>
</evidence>
<dbReference type="PROSITE" id="PS50075">
    <property type="entry name" value="CARRIER"/>
    <property type="match status" value="2"/>
</dbReference>
<keyword evidence="7" id="KW-1185">Reference proteome</keyword>
<dbReference type="PANTHER" id="PTHR45527:SF10">
    <property type="entry name" value="PYOCHELIN SYNTHASE PCHF"/>
    <property type="match status" value="1"/>
</dbReference>
<dbReference type="EMBL" id="JAKJKU010000003">
    <property type="protein sequence ID" value="MCF6774076.1"/>
    <property type="molecule type" value="Genomic_DNA"/>
</dbReference>
<comment type="caution">
    <text evidence="6">The sequence shown here is derived from an EMBL/GenBank/DDBJ whole genome shotgun (WGS) entry which is preliminary data.</text>
</comment>
<dbReference type="InterPro" id="IPR025110">
    <property type="entry name" value="AMP-bd_C"/>
</dbReference>
<dbReference type="InterPro" id="IPR029058">
    <property type="entry name" value="AB_hydrolase_fold"/>
</dbReference>
<evidence type="ECO:0000259" key="5">
    <source>
        <dbReference type="PROSITE" id="PS50075"/>
    </source>
</evidence>
<dbReference type="InterPro" id="IPR020802">
    <property type="entry name" value="TesA-like"/>
</dbReference>
<reference evidence="6 7" key="1">
    <citation type="submission" date="2022-01" db="EMBL/GenBank/DDBJ databases">
        <title>Identification and Characterization of Corynebacterium sp.</title>
        <authorList>
            <person name="Luo Q."/>
            <person name="Qu P."/>
            <person name="Chen Q."/>
        </authorList>
    </citation>
    <scope>NUCLEOTIDE SEQUENCE [LARGE SCALE GENOMIC DNA]</scope>
    <source>
        <strain evidence="6 7">MC-12</strain>
    </source>
</reference>
<dbReference type="Pfam" id="PF00501">
    <property type="entry name" value="AMP-binding"/>
    <property type="match status" value="1"/>
</dbReference>
<evidence type="ECO:0000256" key="2">
    <source>
        <dbReference type="ARBA" id="ARBA00004924"/>
    </source>
</evidence>
<keyword evidence="3" id="KW-0436">Ligase</keyword>
<dbReference type="InterPro" id="IPR001031">
    <property type="entry name" value="Thioesterase"/>
</dbReference>
<evidence type="ECO:0000256" key="3">
    <source>
        <dbReference type="ARBA" id="ARBA00022598"/>
    </source>
</evidence>
<dbReference type="NCBIfam" id="TIGR01733">
    <property type="entry name" value="AA-adenyl-dom"/>
    <property type="match status" value="1"/>
</dbReference>
<name>A0ABS9HL44_9CORY</name>
<feature type="domain" description="Carrier" evidence="5">
    <location>
        <begin position="1058"/>
        <end position="1133"/>
    </location>
</feature>
<dbReference type="InterPro" id="IPR020845">
    <property type="entry name" value="AMP-binding_CS"/>
</dbReference>
<dbReference type="InterPro" id="IPR010071">
    <property type="entry name" value="AA_adenyl_dom"/>
</dbReference>
<dbReference type="PROSITE" id="PS00455">
    <property type="entry name" value="AMP_BINDING"/>
    <property type="match status" value="1"/>
</dbReference>
<dbReference type="SUPFAM" id="SSF52777">
    <property type="entry name" value="CoA-dependent acyltransferases"/>
    <property type="match status" value="4"/>
</dbReference>
<dbReference type="Pfam" id="PF00975">
    <property type="entry name" value="Thioesterase"/>
    <property type="match status" value="1"/>
</dbReference>
<sequence length="1995" mass="219818">MSSHQSILSREQISANVVAVIENYCGVAPLNSSAPLRETIVHSLTFLQVIMDIEECCKRSLDYSSFDVNTSLDELIDIVVSAKAINSPESQSSPETLRAQKLPSAKDEEFEGVQKPKRTNSKQTLEEEIPLNPMQIAYLMGDDPDLELGGQATLIYLETHHSQPSSEVYKAVFDVLSRHDIFRYRPDIMTGTLQPDPSFGPKITTDQDVPDLDRESMIAEGSKAHHSKHLVHAHVVAELDGGTRVQWVFAMVVVDAGSLYVILDELAERLAGHNLPTPPRAKDAACRLATRWSSEDRAVARTYWRDVAHHLPQCPEFPVCVIGDHPWRTKRLSTLFSPDTVALAEQRAKQYGTTLNALILALHTSVLCRWLSVPDVTFNVTVTDRPFAGGEQGAGVGDYTSSILVGAFPSRTQSLEECAQQIDHALTEGLRYRAMSGVEVLQEFFKESRSDGKATAPFVFTSYLGANGGAGQSVPNPFDIDNIYTHTSQVCLDIQLMPSYKGLLLSWDYVPEYWPYINAMFSCVRDAFHAVINGDETWPVVDEQTNKKIQDFNNTGPSPWEGRTLIDFVRENSEAHPGALAIRDIDETMSYQQLWDNAGKVANYLQREGCSKGDLVAVEYSRRSADIVAMVGALRAGAAWVPIDSQLPDRRKESILRRSNAVTVLRSSVEEIWQSFPENPKEVVLDPDDLAYVIFTSGTTGEPKGVEITHRGVVGTIGDISERFEVNQKDRLIALSSYGFDLSVYDIFGAFATGASVSLVRDERDADEIIEVLRNDETTIWNTAPALLELLFLRIAENNVFPDIRVVMLSGDRIPATLVARARDVFPNARIISLGGATEASIWSICIEVDENSFDGAIPYGYPLRGQRVHVLGPDRRPCPLGVPGDIWISGNGIARGYIGDPKRTAAAFVELPNIGRSYDTGDRGVMGDNGSIEFLGRRDRQVKVAGHRIELGEIEATATQVAGVTRAVAGVFSTRQDTRALYCVVVQSATGNGETLADAVRNRLRQSLPTYMVPTVIEVRTELPVTSNGKVDYRRLEQQVKEGQVSNGDALLGAKFNHDEPIPEILREIWTDSLGGVTESESLGFFEAGGDSLGFQRMLRKVEERTGIRPRFRDIIVEPTLPTLAKVVAKGIKVSSQRIDEHREDLNEIGPYDPFPLTEMQQAYLIGRRAGFQYSGMGEHYYLESLTDVDLARLEGALNKVIWAHPMLRAVIVGDDQQRVLADVDYYNIPVTDLRHATEGEIEEQISRHRARLSHEVFDPQQWPLFRLEALRLPDEHLRLFFSIDLMIGDGASQQIFIEDLGRAYRGEPLVEQNGTFQEYAIELQKRNLATTPQQLLGSEEYNKVISTFPAGSTLVLSEPVDEDPAMERLSRRFNASEVHRLQVTAAQLGCSLSALFLAAYAAALTSFSRGNRVGLNITTYNRDPEIGAHHNVIGDFTGVVLLPFENADIADLADTAREAQNALLTHLTARYPGTQVLAEIARQKKSFGSAVAPFVFTSLLFDSDVSSALPHSSESIVKSTSSGGFSADRRIESDRNVLGTVEWAVSQTPQVLIDNQVIAVGNEISLAWDYRSGALDKQLVEDVFDVYCRTIDSCIMGQPDVARLEKTQASRLRCLLSGSASNTSGASNKDPVAGQPSATALRRVSEALQSFGISCDNIDDNLFEHGIDSLSFVSLVQRIEEIAGHDIALADALETPTQRGLAALVHETDLLQPHRRCLSLLRKGDPTKVLLFVHGGFGTVDIYQQLARSMPGNYEIWGLSFAEHFMVYPQYLSIEELAADYVAAIRDRISPHSSVAVAGWSVGGTLAVELAHQLGDRCQALVLLDSLAPGPIVDVGDFTEHSERELLESIPGFGISAEKPISDGVEGLWIEAQCAIESAHNSGAIRELARSLSPTLLEDLGMSGDRVTLTDLNTLRTLVAARNAYQPRSYRYDEALLVLPDDGEAENSRNWSKYGVKNVRSAEVIGNHYSFVMEQQAPATAQIIASYIEGRGM</sequence>
<dbReference type="InterPro" id="IPR036736">
    <property type="entry name" value="ACP-like_sf"/>
</dbReference>
<comment type="cofactor">
    <cofactor evidence="1">
        <name>pantetheine 4'-phosphate</name>
        <dbReference type="ChEBI" id="CHEBI:47942"/>
    </cofactor>
</comment>
<dbReference type="InterPro" id="IPR042099">
    <property type="entry name" value="ANL_N_sf"/>
</dbReference>
<dbReference type="InterPro" id="IPR045851">
    <property type="entry name" value="AMP-bd_C_sf"/>
</dbReference>
<dbReference type="Gene3D" id="3.40.50.1820">
    <property type="entry name" value="alpha/beta hydrolase"/>
    <property type="match status" value="1"/>
</dbReference>
<feature type="region of interest" description="Disordered" evidence="4">
    <location>
        <begin position="87"/>
        <end position="122"/>
    </location>
</feature>